<dbReference type="EMBL" id="KK198753">
    <property type="protein sequence ID" value="KCW89928.1"/>
    <property type="molecule type" value="Genomic_DNA"/>
</dbReference>
<keyword evidence="6" id="KW-0630">Potassium</keyword>
<evidence type="ECO:0000256" key="3">
    <source>
        <dbReference type="ARBA" id="ARBA00022449"/>
    </source>
</evidence>
<feature type="transmembrane region" description="Helical" evidence="12">
    <location>
        <begin position="192"/>
        <end position="211"/>
    </location>
</feature>
<keyword evidence="5 12" id="KW-0812">Transmembrane</keyword>
<evidence type="ECO:0000256" key="2">
    <source>
        <dbReference type="ARBA" id="ARBA00022448"/>
    </source>
</evidence>
<evidence type="ECO:0000256" key="5">
    <source>
        <dbReference type="ARBA" id="ARBA00022692"/>
    </source>
</evidence>
<feature type="transmembrane region" description="Helical" evidence="12">
    <location>
        <begin position="438"/>
        <end position="456"/>
    </location>
</feature>
<dbReference type="GO" id="GO:0006812">
    <property type="term" value="P:monoatomic cation transport"/>
    <property type="evidence" value="ECO:0000318"/>
    <property type="project" value="GO_Central"/>
</dbReference>
<feature type="transmembrane region" description="Helical" evidence="12">
    <location>
        <begin position="125"/>
        <end position="145"/>
    </location>
</feature>
<dbReference type="InParanoid" id="A0A059DGS2"/>
<dbReference type="AlphaFoldDB" id="A0A059DGS2"/>
<dbReference type="PANTHER" id="PTHR12266">
    <property type="entry name" value="NA+/CA2+ K+ INDEPENDENT EXCHANGER"/>
    <property type="match status" value="1"/>
</dbReference>
<keyword evidence="10" id="KW-0406">Ion transport</keyword>
<evidence type="ECO:0000256" key="12">
    <source>
        <dbReference type="SAM" id="Phobius"/>
    </source>
</evidence>
<reference evidence="14" key="1">
    <citation type="submission" date="2013-07" db="EMBL/GenBank/DDBJ databases">
        <title>The genome of Eucalyptus grandis.</title>
        <authorList>
            <person name="Schmutz J."/>
            <person name="Hayes R."/>
            <person name="Myburg A."/>
            <person name="Tuskan G."/>
            <person name="Grattapaglia D."/>
            <person name="Rokhsar D.S."/>
        </authorList>
    </citation>
    <scope>NUCLEOTIDE SEQUENCE</scope>
    <source>
        <tissue evidence="14">Leaf extractions</tissue>
    </source>
</reference>
<comment type="subcellular location">
    <subcellularLocation>
        <location evidence="1">Membrane</location>
        <topology evidence="1">Multi-pass membrane protein</topology>
    </subcellularLocation>
</comment>
<keyword evidence="10" id="KW-0739">Sodium transport</keyword>
<dbReference type="InterPro" id="IPR051359">
    <property type="entry name" value="CaCA_antiporter"/>
</dbReference>
<evidence type="ECO:0000256" key="8">
    <source>
        <dbReference type="ARBA" id="ARBA00023053"/>
    </source>
</evidence>
<dbReference type="PANTHER" id="PTHR12266:SF24">
    <property type="entry name" value="CATION_CALCIUM EXCHANGER 1"/>
    <property type="match status" value="1"/>
</dbReference>
<proteinExistence type="inferred from homology"/>
<gene>
    <name evidence="14" type="ORF">EUGRSUZ_A02141</name>
</gene>
<accession>A0A059DGS2</accession>
<feature type="domain" description="Sodium/calcium exchanger membrane region" evidence="13">
    <location>
        <begin position="442"/>
        <end position="595"/>
    </location>
</feature>
<dbReference type="eggNOG" id="KOG2399">
    <property type="taxonomic scope" value="Eukaryota"/>
</dbReference>
<evidence type="ECO:0000256" key="4">
    <source>
        <dbReference type="ARBA" id="ARBA00022538"/>
    </source>
</evidence>
<name>A0A059DGS2_EUCGR</name>
<evidence type="ECO:0000313" key="14">
    <source>
        <dbReference type="EMBL" id="KCW89928.1"/>
    </source>
</evidence>
<dbReference type="GO" id="GO:0015297">
    <property type="term" value="F:antiporter activity"/>
    <property type="evidence" value="ECO:0007669"/>
    <property type="project" value="UniProtKB-KW"/>
</dbReference>
<keyword evidence="8" id="KW-0915">Sodium</keyword>
<feature type="transmembrane region" description="Helical" evidence="12">
    <location>
        <begin position="232"/>
        <end position="251"/>
    </location>
</feature>
<dbReference type="Gramene" id="KCW89928">
    <property type="protein sequence ID" value="KCW89928"/>
    <property type="gene ID" value="EUGRSUZ_A02141"/>
</dbReference>
<organism evidence="14">
    <name type="scientific">Eucalyptus grandis</name>
    <name type="common">Flooded gum</name>
    <dbReference type="NCBI Taxonomy" id="71139"/>
    <lineage>
        <taxon>Eukaryota</taxon>
        <taxon>Viridiplantae</taxon>
        <taxon>Streptophyta</taxon>
        <taxon>Embryophyta</taxon>
        <taxon>Tracheophyta</taxon>
        <taxon>Spermatophyta</taxon>
        <taxon>Magnoliopsida</taxon>
        <taxon>eudicotyledons</taxon>
        <taxon>Gunneridae</taxon>
        <taxon>Pentapetalae</taxon>
        <taxon>rosids</taxon>
        <taxon>malvids</taxon>
        <taxon>Myrtales</taxon>
        <taxon>Myrtaceae</taxon>
        <taxon>Myrtoideae</taxon>
        <taxon>Eucalypteae</taxon>
        <taxon>Eucalyptus</taxon>
    </lineage>
</organism>
<keyword evidence="3" id="KW-0050">Antiport</keyword>
<evidence type="ECO:0000256" key="1">
    <source>
        <dbReference type="ARBA" id="ARBA00004141"/>
    </source>
</evidence>
<dbReference type="OrthoDB" id="407410at2759"/>
<protein>
    <recommendedName>
        <fullName evidence="13">Sodium/calcium exchanger membrane region domain-containing protein</fullName>
    </recommendedName>
</protein>
<keyword evidence="7 12" id="KW-1133">Transmembrane helix</keyword>
<keyword evidence="4" id="KW-0633">Potassium transport</keyword>
<feature type="transmembrane region" description="Helical" evidence="12">
    <location>
        <begin position="157"/>
        <end position="180"/>
    </location>
</feature>
<feature type="transmembrane region" description="Helical" evidence="12">
    <location>
        <begin position="506"/>
        <end position="528"/>
    </location>
</feature>
<dbReference type="KEGG" id="egr:104443315"/>
<feature type="transmembrane region" description="Helical" evidence="12">
    <location>
        <begin position="257"/>
        <end position="277"/>
    </location>
</feature>
<dbReference type="GO" id="GO:0008324">
    <property type="term" value="F:monoatomic cation transmembrane transporter activity"/>
    <property type="evidence" value="ECO:0000318"/>
    <property type="project" value="GO_Central"/>
</dbReference>
<feature type="transmembrane region" description="Helical" evidence="12">
    <location>
        <begin position="20"/>
        <end position="38"/>
    </location>
</feature>
<evidence type="ECO:0000256" key="7">
    <source>
        <dbReference type="ARBA" id="ARBA00022989"/>
    </source>
</evidence>
<dbReference type="STRING" id="71139.A0A059DGS2"/>
<comment type="similarity">
    <text evidence="11">Belongs to the Ca(2+):cation antiporter (CaCA) (TC 2.A.19) family. Cation/calcium exchanger (CCX) subfamily.</text>
</comment>
<feature type="domain" description="Sodium/calcium exchanger membrane region" evidence="13">
    <location>
        <begin position="126"/>
        <end position="270"/>
    </location>
</feature>
<evidence type="ECO:0000256" key="9">
    <source>
        <dbReference type="ARBA" id="ARBA00023136"/>
    </source>
</evidence>
<feature type="transmembrane region" description="Helical" evidence="12">
    <location>
        <begin position="578"/>
        <end position="596"/>
    </location>
</feature>
<dbReference type="GO" id="GO:0006813">
    <property type="term" value="P:potassium ion transport"/>
    <property type="evidence" value="ECO:0007669"/>
    <property type="project" value="UniProtKB-KW"/>
</dbReference>
<feature type="transmembrane region" description="Helical" evidence="12">
    <location>
        <begin position="549"/>
        <end position="566"/>
    </location>
</feature>
<dbReference type="FunCoup" id="A0A059DGS2">
    <property type="interactions" value="329"/>
</dbReference>
<evidence type="ECO:0000259" key="13">
    <source>
        <dbReference type="Pfam" id="PF01699"/>
    </source>
</evidence>
<evidence type="ECO:0000256" key="10">
    <source>
        <dbReference type="ARBA" id="ARBA00023201"/>
    </source>
</evidence>
<sequence>MALPRRLTTRSHHPSKLSIFLNTSFLFLISFYLITQLQHSPNSIQFQFHPTSNSESPPAAAASRSRLLSDITNNGCTSLDDYPDYKAKCAYAKSHDSCRHKGYINYLQIFYCTCGRFPVLGHVLFLLWLAVLFYLLGSTAAQYFCPSLEGLSRILRLSPTIAGVTLLSLGNGAPDVFASIVSFTRTGDGDVGLNSVLGGAFFVSSVVVGIISISMSPDNEITVDKPSFIRDVLFLLFSLSSLLVIVAIGRINLWSSIFFASIYFVYVCTVSFMHLFYRKQRNNKLFSASLILNSCSALRDNLEEMGIPLLGYVDDEKSVLVENGGQRNEDDFLSHFLILDSPTCSYFMKLLQVLELPLQLPRKLTIPVVDEERWSKPYAVISVTLAPTLLAALCNSQRDNVKFRSSTVTYLTAGLIGLVLGNIAYGTTKKSNPPMKCLFPWLAAGFLMSVTWTYIIAEELVSLLVSIGIIFGISPSILGLTVLAWGNSLGDLIANVALAMNGGADGIQIAISGCYAGPVFNTLMGLGLSLVFQSWSKYPNSYEIPGDNSLYETLGFLMSGLLWALVVVPKKKMKLDRFLGWGLLAIYSCFLFLRLAKLLGLLKA</sequence>
<keyword evidence="9 12" id="KW-0472">Membrane</keyword>
<dbReference type="InterPro" id="IPR044880">
    <property type="entry name" value="NCX_ion-bd_dom_sf"/>
</dbReference>
<feature type="transmembrane region" description="Helical" evidence="12">
    <location>
        <begin position="463"/>
        <end position="486"/>
    </location>
</feature>
<dbReference type="InterPro" id="IPR004837">
    <property type="entry name" value="NaCa_Exmemb"/>
</dbReference>
<dbReference type="GO" id="GO:0016020">
    <property type="term" value="C:membrane"/>
    <property type="evidence" value="ECO:0000318"/>
    <property type="project" value="GO_Central"/>
</dbReference>
<dbReference type="GO" id="GO:0006814">
    <property type="term" value="P:sodium ion transport"/>
    <property type="evidence" value="ECO:0007669"/>
    <property type="project" value="UniProtKB-KW"/>
</dbReference>
<evidence type="ECO:0000256" key="6">
    <source>
        <dbReference type="ARBA" id="ARBA00022958"/>
    </source>
</evidence>
<keyword evidence="2" id="KW-0813">Transport</keyword>
<dbReference type="Gene3D" id="1.20.1420.30">
    <property type="entry name" value="NCX, central ion-binding region"/>
    <property type="match status" value="2"/>
</dbReference>
<feature type="transmembrane region" description="Helical" evidence="12">
    <location>
        <begin position="408"/>
        <end position="426"/>
    </location>
</feature>
<dbReference type="Pfam" id="PF01699">
    <property type="entry name" value="Na_Ca_ex"/>
    <property type="match status" value="2"/>
</dbReference>
<dbReference type="OMA" id="AANYFCS"/>
<evidence type="ECO:0000256" key="11">
    <source>
        <dbReference type="ARBA" id="ARBA00038187"/>
    </source>
</evidence>